<dbReference type="PATRIC" id="fig|1441930.4.peg.1470"/>
<dbReference type="Gene3D" id="3.30.160.390">
    <property type="entry name" value="Integrase, DNA-binding domain"/>
    <property type="match status" value="1"/>
</dbReference>
<organism evidence="2 3">
    <name type="scientific">Chania multitudinisentens RB-25</name>
    <dbReference type="NCBI Taxonomy" id="1441930"/>
    <lineage>
        <taxon>Bacteria</taxon>
        <taxon>Pseudomonadati</taxon>
        <taxon>Pseudomonadota</taxon>
        <taxon>Gammaproteobacteria</taxon>
        <taxon>Enterobacterales</taxon>
        <taxon>Yersiniaceae</taxon>
        <taxon>Chania</taxon>
    </lineage>
</organism>
<sequence>MKPGDKDKADTGENRELRLSCGVTGIKSFFYRYTNPLSGKLVQVHIGHVLNISLAQARAELQALKQIKNEGRCPSSEQKAKLKNSKLYSLSEIW</sequence>
<evidence type="ECO:0000259" key="1">
    <source>
        <dbReference type="Pfam" id="PF13356"/>
    </source>
</evidence>
<evidence type="ECO:0000313" key="3">
    <source>
        <dbReference type="Proteomes" id="UP000019030"/>
    </source>
</evidence>
<proteinExistence type="predicted"/>
<reference evidence="2 3" key="1">
    <citation type="submission" date="2014-01" db="EMBL/GenBank/DDBJ databases">
        <title>Isolation of Serratia multitudinisentens RB-25 from Ex-Landfill site.</title>
        <authorList>
            <person name="Robson E.H.J."/>
        </authorList>
    </citation>
    <scope>NUCLEOTIDE SEQUENCE [LARGE SCALE GENOMIC DNA]</scope>
    <source>
        <strain evidence="2 3">RB-25</strain>
    </source>
</reference>
<accession>W0LJT1</accession>
<dbReference type="eggNOG" id="COG0582">
    <property type="taxonomic scope" value="Bacteria"/>
</dbReference>
<reference evidence="2 3" key="2">
    <citation type="submission" date="2015-03" db="EMBL/GenBank/DDBJ databases">
        <authorList>
            <person name="Chan K.-G."/>
        </authorList>
    </citation>
    <scope>NUCLEOTIDE SEQUENCE [LARGE SCALE GENOMIC DNA]</scope>
    <source>
        <strain evidence="2 3">RB-25</strain>
    </source>
</reference>
<dbReference type="Pfam" id="PF13356">
    <property type="entry name" value="Arm-DNA-bind_3"/>
    <property type="match status" value="1"/>
</dbReference>
<feature type="domain" description="Integrase DNA-binding" evidence="1">
    <location>
        <begin position="8"/>
        <end position="80"/>
    </location>
</feature>
<dbReference type="KEGG" id="sfo:Z042_07370"/>
<dbReference type="EMBL" id="CP007044">
    <property type="protein sequence ID" value="AHG22694.1"/>
    <property type="molecule type" value="Genomic_DNA"/>
</dbReference>
<dbReference type="InterPro" id="IPR038488">
    <property type="entry name" value="Integrase_DNA-bd_sf"/>
</dbReference>
<dbReference type="RefSeq" id="WP_024914269.1">
    <property type="nucleotide sequence ID" value="NZ_CP007044.2"/>
</dbReference>
<dbReference type="AlphaFoldDB" id="W0LJT1"/>
<protein>
    <recommendedName>
        <fullName evidence="1">Integrase DNA-binding domain-containing protein</fullName>
    </recommendedName>
</protein>
<dbReference type="HOGENOM" id="CLU_2384510_0_0_6"/>
<evidence type="ECO:0000313" key="2">
    <source>
        <dbReference type="EMBL" id="AHG22694.1"/>
    </source>
</evidence>
<dbReference type="Proteomes" id="UP000019030">
    <property type="component" value="Chromosome"/>
</dbReference>
<name>W0LJT1_9GAMM</name>
<gene>
    <name evidence="2" type="ORF">Z042_07370</name>
</gene>
<keyword evidence="3" id="KW-1185">Reference proteome</keyword>
<dbReference type="InterPro" id="IPR025166">
    <property type="entry name" value="Integrase_DNA_bind_dom"/>
</dbReference>